<dbReference type="EMBL" id="JAXAFJ010000001">
    <property type="protein sequence ID" value="MDX6804840.1"/>
    <property type="molecule type" value="Genomic_DNA"/>
</dbReference>
<evidence type="ECO:0000313" key="3">
    <source>
        <dbReference type="Proteomes" id="UP001274321"/>
    </source>
</evidence>
<name>A0ABU4RME2_9HYPH</name>
<dbReference type="Proteomes" id="UP001274321">
    <property type="component" value="Unassembled WGS sequence"/>
</dbReference>
<dbReference type="Pfam" id="PF03537">
    <property type="entry name" value="Glyco_hydro_114"/>
    <property type="match status" value="1"/>
</dbReference>
<dbReference type="RefSeq" id="WP_319842955.1">
    <property type="nucleotide sequence ID" value="NZ_JAXAFJ010000001.1"/>
</dbReference>
<sequence>MDKPHRGTPRLDRRQFAALLGLLPYVRVPKASAQQDWRGRRLDPFMIYYGHAARPEIGRYDLVVLDSEVEPAAFRHASNSLILGYFSIGEVAAYRPYYRDVAAEGLLGNRNVNWPDARFVDMRDSRWHRRVVEELVPDILRRGFHGIFLDTLDNAEYLEQKSGAAGAGMIEGAAELVRKLRQAFPQAAIMINRGYATLPRIAGQFDMLLGESVRSSYQGTGGSYVLLSDQEYRWQRAMMWQARERDPGLRLFSLDYWNLKDTAGIASLYATQRANGFTPYVSTRELSTIVPEP</sequence>
<dbReference type="InterPro" id="IPR017853">
    <property type="entry name" value="GH"/>
</dbReference>
<dbReference type="Gene3D" id="3.20.20.70">
    <property type="entry name" value="Aldolase class I"/>
    <property type="match status" value="1"/>
</dbReference>
<feature type="domain" description="Glycoside-hydrolase family GH114 TIM-barrel" evidence="1">
    <location>
        <begin position="57"/>
        <end position="287"/>
    </location>
</feature>
<dbReference type="PANTHER" id="PTHR35882">
    <property type="entry name" value="PELA"/>
    <property type="match status" value="1"/>
</dbReference>
<reference evidence="2 3" key="1">
    <citation type="submission" date="2023-11" db="EMBL/GenBank/DDBJ databases">
        <authorList>
            <person name="Bao R."/>
        </authorList>
    </citation>
    <scope>NUCLEOTIDE SEQUENCE [LARGE SCALE GENOMIC DNA]</scope>
    <source>
        <strain evidence="2 3">PJ23</strain>
    </source>
</reference>
<evidence type="ECO:0000259" key="1">
    <source>
        <dbReference type="Pfam" id="PF03537"/>
    </source>
</evidence>
<comment type="caution">
    <text evidence="2">The sequence shown here is derived from an EMBL/GenBank/DDBJ whole genome shotgun (WGS) entry which is preliminary data.</text>
</comment>
<keyword evidence="3" id="KW-1185">Reference proteome</keyword>
<dbReference type="PANTHER" id="PTHR35882:SF2">
    <property type="entry name" value="PELA"/>
    <property type="match status" value="1"/>
</dbReference>
<dbReference type="InterPro" id="IPR013785">
    <property type="entry name" value="Aldolase_TIM"/>
</dbReference>
<accession>A0ABU4RME2</accession>
<protein>
    <submittedName>
        <fullName evidence="2">Endo alpha-1,4 polygalactosaminidase</fullName>
    </submittedName>
</protein>
<dbReference type="InterPro" id="IPR004352">
    <property type="entry name" value="GH114_TIM-barrel"/>
</dbReference>
<gene>
    <name evidence="2" type="ORF">SCD90_02075</name>
</gene>
<proteinExistence type="predicted"/>
<organism evidence="2 3">
    <name type="scientific">Terrihabitans rhizophilus</name>
    <dbReference type="NCBI Taxonomy" id="3092662"/>
    <lineage>
        <taxon>Bacteria</taxon>
        <taxon>Pseudomonadati</taxon>
        <taxon>Pseudomonadota</taxon>
        <taxon>Alphaproteobacteria</taxon>
        <taxon>Hyphomicrobiales</taxon>
        <taxon>Terrihabitans</taxon>
    </lineage>
</organism>
<dbReference type="SUPFAM" id="SSF51445">
    <property type="entry name" value="(Trans)glycosidases"/>
    <property type="match status" value="1"/>
</dbReference>
<evidence type="ECO:0000313" key="2">
    <source>
        <dbReference type="EMBL" id="MDX6804840.1"/>
    </source>
</evidence>